<evidence type="ECO:0000256" key="1">
    <source>
        <dbReference type="SAM" id="MobiDB-lite"/>
    </source>
</evidence>
<dbReference type="CDD" id="cd01650">
    <property type="entry name" value="RT_nLTR_like"/>
    <property type="match status" value="1"/>
</dbReference>
<dbReference type="Pfam" id="PF08268">
    <property type="entry name" value="FBA_3"/>
    <property type="match status" value="1"/>
</dbReference>
<dbReference type="SUPFAM" id="SSF56672">
    <property type="entry name" value="DNA/RNA polymerases"/>
    <property type="match status" value="1"/>
</dbReference>
<dbReference type="PROSITE" id="PS50878">
    <property type="entry name" value="RT_POL"/>
    <property type="match status" value="1"/>
</dbReference>
<accession>A0A6D2HL57</accession>
<feature type="domain" description="Reverse transcriptase" evidence="2">
    <location>
        <begin position="377"/>
        <end position="663"/>
    </location>
</feature>
<proteinExistence type="predicted"/>
<dbReference type="Pfam" id="PF00078">
    <property type="entry name" value="RVT_1"/>
    <property type="match status" value="1"/>
</dbReference>
<gene>
    <name evidence="3" type="ORF">MERR_LOCUS2148</name>
</gene>
<feature type="compositionally biased region" description="Polar residues" evidence="1">
    <location>
        <begin position="1"/>
        <end position="18"/>
    </location>
</feature>
<dbReference type="InterPro" id="IPR026960">
    <property type="entry name" value="RVT-Znf"/>
</dbReference>
<dbReference type="EMBL" id="CACVBM020000133">
    <property type="protein sequence ID" value="CAA7014913.1"/>
    <property type="molecule type" value="Genomic_DNA"/>
</dbReference>
<dbReference type="InterPro" id="IPR036047">
    <property type="entry name" value="F-box-like_dom_sf"/>
</dbReference>
<protein>
    <recommendedName>
        <fullName evidence="2">Reverse transcriptase domain-containing protein</fullName>
    </recommendedName>
</protein>
<organism evidence="3 4">
    <name type="scientific">Microthlaspi erraticum</name>
    <dbReference type="NCBI Taxonomy" id="1685480"/>
    <lineage>
        <taxon>Eukaryota</taxon>
        <taxon>Viridiplantae</taxon>
        <taxon>Streptophyta</taxon>
        <taxon>Embryophyta</taxon>
        <taxon>Tracheophyta</taxon>
        <taxon>Spermatophyta</taxon>
        <taxon>Magnoliopsida</taxon>
        <taxon>eudicotyledons</taxon>
        <taxon>Gunneridae</taxon>
        <taxon>Pentapetalae</taxon>
        <taxon>rosids</taxon>
        <taxon>malvids</taxon>
        <taxon>Brassicales</taxon>
        <taxon>Brassicaceae</taxon>
        <taxon>Coluteocarpeae</taxon>
        <taxon>Microthlaspi</taxon>
    </lineage>
</organism>
<dbReference type="SMART" id="SM00256">
    <property type="entry name" value="FBOX"/>
    <property type="match status" value="1"/>
</dbReference>
<comment type="caution">
    <text evidence="3">The sequence shown here is derived from an EMBL/GenBank/DDBJ whole genome shotgun (WGS) entry which is preliminary data.</text>
</comment>
<dbReference type="Pfam" id="PF13966">
    <property type="entry name" value="zf-RVT"/>
    <property type="match status" value="1"/>
</dbReference>
<dbReference type="OrthoDB" id="1934719at2759"/>
<evidence type="ECO:0000313" key="4">
    <source>
        <dbReference type="Proteomes" id="UP000467841"/>
    </source>
</evidence>
<dbReference type="InterPro" id="IPR001810">
    <property type="entry name" value="F-box_dom"/>
</dbReference>
<sequence>MKTGQRQSVSRASSTSTNAKEENSETIPTDLMIEISLRLPRKSIARCRCVSKLWNSTLDSPYFIEFLTRPRFLFSFQKDSELCFLSSPQDENSSLVDADYHLKLKLEDSFKVCGHVRGLVCLHDLWGIKGKKETAPVICNPRTGQLLPLPKVKTKRSIPVKSFFGFDPTDKEFKVLTITDGVQHRVLTLGTRKLEWRMVECGIPRHYPTRDGICINGGLYYLAGFQGPGHVPFRAIVCFDVRLEKHRVINAAEGMDLDQGTLVNYKGKIGVLASDDVSWIDRLTGESRHIVLWVLVDTETHEWSKHVYELPQPLWKNVVALYFVGVTGGTDEVVLWPRSVCAPFYVYYYNMERNTLRRVVIKGMDAAVRYYGGCMTLDYVEDLKLMRHDATILTLVPKFPGASRISDYRPISCLNTWYKVVSRLLVSRLKPILSDLILPSQTAFVKDRLLVENTVLAGELVNGYHKSKGPKRITIKVDIAKAFDSVSWDFLFNCLKGLSLPPQYIHSLKLCICTTNFTIGYNGMVQGYFRGKRGLRQGDPLSPYLFVIAMNCLSHMLNKAAEEGKISYHHQCRASKLTHLCFADDLLIFVDGSLDSVQKVLQVLHEFHLRSGLAVSVQKSSFFASGMSDHECDLIKFSTGMPQGTLPVTSWSARSLSFAGRLLLIKTVIAGISTFWCSSFILPKACIKRINSLCSIYLWKGNIEGHNSARVSWATVTLTKEEGGLGIKDLVVWNRACCLKLIWLLFFQSGSVWVAWFTKEVLEGNVSNFWIVKTHRDNSWLANKLIKMRDDVYPWIKIKLGDGRATRFWSDNWSPLGNITAYLQGTRNTRLEIPVLATLASLNGNDRWLLPLARSENMVNLQAYLTTVTLSDQEDTYEWEVDGVVLKKYCIGGIYHKLRREQQAVPWSRAVWQNSGIPKHNFLTWLFVLNRCLTRDRILAWGLQTDAKCLLCNSGTESRDHLYFDCLFSWGIWRHMAKRSNLRPARMWADSLAQMNSLSAGKHWNKLTLLAWQASIYWIWHERNGRLHRQIFNSGESIHGLIDRQIRNRIASYRDVNTKMASKLLQLWLSTESVG</sequence>
<keyword evidence="4" id="KW-1185">Reference proteome</keyword>
<dbReference type="Proteomes" id="UP000467841">
    <property type="component" value="Unassembled WGS sequence"/>
</dbReference>
<dbReference type="InterPro" id="IPR000477">
    <property type="entry name" value="RT_dom"/>
</dbReference>
<dbReference type="PANTHER" id="PTHR31111">
    <property type="entry name" value="BNAA05G37150D PROTEIN-RELATED"/>
    <property type="match status" value="1"/>
</dbReference>
<dbReference type="AlphaFoldDB" id="A0A6D2HL57"/>
<evidence type="ECO:0000259" key="2">
    <source>
        <dbReference type="PROSITE" id="PS50878"/>
    </source>
</evidence>
<reference evidence="3" key="1">
    <citation type="submission" date="2020-01" db="EMBL/GenBank/DDBJ databases">
        <authorList>
            <person name="Mishra B."/>
        </authorList>
    </citation>
    <scope>NUCLEOTIDE SEQUENCE [LARGE SCALE GENOMIC DNA]</scope>
</reference>
<name>A0A6D2HL57_9BRAS</name>
<dbReference type="NCBIfam" id="TIGR01640">
    <property type="entry name" value="F_box_assoc_1"/>
    <property type="match status" value="1"/>
</dbReference>
<dbReference type="InterPro" id="IPR013187">
    <property type="entry name" value="F-box-assoc_dom_typ3"/>
</dbReference>
<evidence type="ECO:0000313" key="3">
    <source>
        <dbReference type="EMBL" id="CAA7014913.1"/>
    </source>
</evidence>
<dbReference type="InterPro" id="IPR043502">
    <property type="entry name" value="DNA/RNA_pol_sf"/>
</dbReference>
<dbReference type="InterPro" id="IPR017451">
    <property type="entry name" value="F-box-assoc_interact_dom"/>
</dbReference>
<dbReference type="CDD" id="cd22157">
    <property type="entry name" value="F-box_AtFBW1-like"/>
    <property type="match status" value="1"/>
</dbReference>
<dbReference type="Pfam" id="PF00646">
    <property type="entry name" value="F-box"/>
    <property type="match status" value="1"/>
</dbReference>
<feature type="region of interest" description="Disordered" evidence="1">
    <location>
        <begin position="1"/>
        <end position="25"/>
    </location>
</feature>
<dbReference type="SUPFAM" id="SSF81383">
    <property type="entry name" value="F-box domain"/>
    <property type="match status" value="1"/>
</dbReference>
<dbReference type="PANTHER" id="PTHR31111:SF94">
    <property type="entry name" value="E3 UBIQUITIN-PROTEIN LIGASE SGIP1"/>
    <property type="match status" value="1"/>
</dbReference>